<evidence type="ECO:0000313" key="4">
    <source>
        <dbReference type="EMBL" id="NHK26369.1"/>
    </source>
</evidence>
<gene>
    <name evidence="4" type="ORF">FF098_000440</name>
    <name evidence="3" type="ORF">GCM10011355_00890</name>
</gene>
<dbReference type="PANTHER" id="PTHR12558">
    <property type="entry name" value="CELL DIVISION CYCLE 16,23,27"/>
    <property type="match status" value="1"/>
</dbReference>
<evidence type="ECO:0000313" key="5">
    <source>
        <dbReference type="Proteomes" id="UP000621856"/>
    </source>
</evidence>
<feature type="repeat" description="TPR" evidence="1">
    <location>
        <begin position="108"/>
        <end position="141"/>
    </location>
</feature>
<reference evidence="3" key="3">
    <citation type="submission" date="2020-09" db="EMBL/GenBank/DDBJ databases">
        <authorList>
            <person name="Sun Q."/>
            <person name="Zhou Y."/>
        </authorList>
    </citation>
    <scope>NUCLEOTIDE SEQUENCE</scope>
    <source>
        <strain evidence="3">CGMCC 1.14984</strain>
    </source>
</reference>
<dbReference type="Proteomes" id="UP000818603">
    <property type="component" value="Unassembled WGS sequence"/>
</dbReference>
<dbReference type="Pfam" id="PF13181">
    <property type="entry name" value="TPR_8"/>
    <property type="match status" value="1"/>
</dbReference>
<reference evidence="4 6" key="2">
    <citation type="submission" date="2020-02" db="EMBL/GenBank/DDBJ databases">
        <title>Genome sequence of Parvularcula flava strain NH6-79.</title>
        <authorList>
            <person name="Abdul Karim M.H."/>
            <person name="Lam M.Q."/>
            <person name="Chen S.J."/>
            <person name="Yahya A."/>
            <person name="Shahir S."/>
            <person name="Shamsir M.S."/>
            <person name="Chong C.S."/>
        </authorList>
    </citation>
    <scope>NUCLEOTIDE SEQUENCE [LARGE SCALE GENOMIC DNA]</scope>
    <source>
        <strain evidence="4 6">NH6-79</strain>
    </source>
</reference>
<keyword evidence="2" id="KW-1133">Transmembrane helix</keyword>
<evidence type="ECO:0000313" key="6">
    <source>
        <dbReference type="Proteomes" id="UP000818603"/>
    </source>
</evidence>
<dbReference type="Gene3D" id="1.25.40.10">
    <property type="entry name" value="Tetratricopeptide repeat domain"/>
    <property type="match status" value="1"/>
</dbReference>
<dbReference type="InterPro" id="IPR019734">
    <property type="entry name" value="TPR_rpt"/>
</dbReference>
<reference evidence="3" key="1">
    <citation type="journal article" date="2014" name="Int. J. Syst. Evol. Microbiol.">
        <title>Complete genome sequence of Corynebacterium casei LMG S-19264T (=DSM 44701T), isolated from a smear-ripened cheese.</title>
        <authorList>
            <consortium name="US DOE Joint Genome Institute (JGI-PGF)"/>
            <person name="Walter F."/>
            <person name="Albersmeier A."/>
            <person name="Kalinowski J."/>
            <person name="Ruckert C."/>
        </authorList>
    </citation>
    <scope>NUCLEOTIDE SEQUENCE</scope>
    <source>
        <strain evidence="3">CGMCC 1.14984</strain>
    </source>
</reference>
<keyword evidence="2" id="KW-0812">Transmembrane</keyword>
<dbReference type="EMBL" id="VCJR02000001">
    <property type="protein sequence ID" value="NHK26369.1"/>
    <property type="molecule type" value="Genomic_DNA"/>
</dbReference>
<dbReference type="SMART" id="SM00028">
    <property type="entry name" value="TPR"/>
    <property type="match status" value="5"/>
</dbReference>
<dbReference type="AlphaFoldDB" id="A0A8J3A4E0"/>
<sequence length="310" mass="34965">MTDTPAGSMNKAWSQWNAGNVSGAEAELRAIIAEQPDHVEALTLLALCRSARKDKDEAKDLIDTALGYDSEYDFAWRSRGYILDTDDKAYADAEEAYLRAVELMPVDPYNHLALASFYDRRNNFAKAEPAYIRALELDPDNVSALTDYASYLVDRGRAGDAAVLVERAGQIAPDNADLALLMGDIAFRKGRLEEARERALWVLSQDAENRQALTLLTKVKARKNPFMGIWLYWAMFMGRFSGKQQLGIILGLWLLWQVFARTLLPGMSPTMQSVLSWGWLGFVLMTWVGPYIFARMVQSELKDVTIRDDY</sequence>
<comment type="caution">
    <text evidence="3">The sequence shown here is derived from an EMBL/GenBank/DDBJ whole genome shotgun (WGS) entry which is preliminary data.</text>
</comment>
<keyword evidence="6" id="KW-1185">Reference proteome</keyword>
<dbReference type="SUPFAM" id="SSF48452">
    <property type="entry name" value="TPR-like"/>
    <property type="match status" value="1"/>
</dbReference>
<dbReference type="RefSeq" id="WP_155135795.1">
    <property type="nucleotide sequence ID" value="NZ_BMGZ01000001.1"/>
</dbReference>
<dbReference type="EMBL" id="BMGZ01000001">
    <property type="protein sequence ID" value="GGH92127.1"/>
    <property type="molecule type" value="Genomic_DNA"/>
</dbReference>
<dbReference type="InterPro" id="IPR011990">
    <property type="entry name" value="TPR-like_helical_dom_sf"/>
</dbReference>
<proteinExistence type="predicted"/>
<feature type="transmembrane region" description="Helical" evidence="2">
    <location>
        <begin position="246"/>
        <end position="264"/>
    </location>
</feature>
<organism evidence="3 5">
    <name type="scientific">Aquisalinus luteolus</name>
    <dbReference type="NCBI Taxonomy" id="1566827"/>
    <lineage>
        <taxon>Bacteria</taxon>
        <taxon>Pseudomonadati</taxon>
        <taxon>Pseudomonadota</taxon>
        <taxon>Alphaproteobacteria</taxon>
        <taxon>Parvularculales</taxon>
        <taxon>Parvularculaceae</taxon>
        <taxon>Aquisalinus</taxon>
    </lineage>
</organism>
<keyword evidence="2" id="KW-0472">Membrane</keyword>
<evidence type="ECO:0000313" key="3">
    <source>
        <dbReference type="EMBL" id="GGH92127.1"/>
    </source>
</evidence>
<dbReference type="Pfam" id="PF14559">
    <property type="entry name" value="TPR_19"/>
    <property type="match status" value="2"/>
</dbReference>
<accession>A0A8J3A4E0</accession>
<feature type="transmembrane region" description="Helical" evidence="2">
    <location>
        <begin position="276"/>
        <end position="294"/>
    </location>
</feature>
<dbReference type="PANTHER" id="PTHR12558:SF13">
    <property type="entry name" value="CELL DIVISION CYCLE PROTEIN 27 HOMOLOG"/>
    <property type="match status" value="1"/>
</dbReference>
<name>A0A8J3A4E0_9PROT</name>
<protein>
    <submittedName>
        <fullName evidence="4">Tetratricopeptide repeat protein</fullName>
    </submittedName>
</protein>
<dbReference type="Proteomes" id="UP000621856">
    <property type="component" value="Unassembled WGS sequence"/>
</dbReference>
<evidence type="ECO:0000256" key="1">
    <source>
        <dbReference type="PROSITE-ProRule" id="PRU00339"/>
    </source>
</evidence>
<dbReference type="PROSITE" id="PS50005">
    <property type="entry name" value="TPR"/>
    <property type="match status" value="1"/>
</dbReference>
<keyword evidence="1" id="KW-0802">TPR repeat</keyword>
<evidence type="ECO:0000256" key="2">
    <source>
        <dbReference type="SAM" id="Phobius"/>
    </source>
</evidence>